<dbReference type="RefSeq" id="WP_425484460.1">
    <property type="nucleotide sequence ID" value="NZ_JABMCI010000070.1"/>
</dbReference>
<evidence type="ECO:0000313" key="4">
    <source>
        <dbReference type="EMBL" id="NUU18965.1"/>
    </source>
</evidence>
<organism evidence="4 5">
    <name type="scientific">Cellulomonas humilata</name>
    <dbReference type="NCBI Taxonomy" id="144055"/>
    <lineage>
        <taxon>Bacteria</taxon>
        <taxon>Bacillati</taxon>
        <taxon>Actinomycetota</taxon>
        <taxon>Actinomycetes</taxon>
        <taxon>Micrococcales</taxon>
        <taxon>Cellulomonadaceae</taxon>
        <taxon>Cellulomonas</taxon>
    </lineage>
</organism>
<keyword evidence="1" id="KW-0175">Coiled coil</keyword>
<protein>
    <recommendedName>
        <fullName evidence="3">TNase-like domain-containing protein</fullName>
    </recommendedName>
</protein>
<sequence>MRPRRPLVVLLGLLVVTTTTGCAVASAADTGAGAGDDAVTVVGVVDGNTIEVEQAGTSTTVTLLGLDSPGLDECLGEESAQALEELLPAGTEIRLERAGGENLAAVYADEVLVNAEPARQGLGHTLANTVVTDLVLAAEEEAIAAGAGLFGADAPCTAQAQVTALEAAAAEPVATASSLPVGSGLEEVDGRSAALAEVASTVAAVTALLDGDASAGLPAVTLADLRTRTAAVSERLAAAAATLAQARLAEEQRIEAERVAAEAAAARAAADEAARQ</sequence>
<proteinExistence type="predicted"/>
<feature type="non-terminal residue" evidence="4">
    <location>
        <position position="276"/>
    </location>
</feature>
<accession>A0A7Y6A3J8</accession>
<keyword evidence="5" id="KW-1185">Reference proteome</keyword>
<dbReference type="AlphaFoldDB" id="A0A7Y6A3J8"/>
<dbReference type="Proteomes" id="UP000565724">
    <property type="component" value="Unassembled WGS sequence"/>
</dbReference>
<evidence type="ECO:0000256" key="2">
    <source>
        <dbReference type="SAM" id="SignalP"/>
    </source>
</evidence>
<feature type="chain" id="PRO_5031317685" description="TNase-like domain-containing protein" evidence="2">
    <location>
        <begin position="28"/>
        <end position="276"/>
    </location>
</feature>
<dbReference type="SUPFAM" id="SSF50199">
    <property type="entry name" value="Staphylococcal nuclease"/>
    <property type="match status" value="1"/>
</dbReference>
<evidence type="ECO:0000259" key="3">
    <source>
        <dbReference type="SMART" id="SM00318"/>
    </source>
</evidence>
<feature type="signal peptide" evidence="2">
    <location>
        <begin position="1"/>
        <end position="27"/>
    </location>
</feature>
<dbReference type="InterPro" id="IPR035437">
    <property type="entry name" value="SNase_OB-fold_sf"/>
</dbReference>
<dbReference type="EMBL" id="JABMCI010000070">
    <property type="protein sequence ID" value="NUU18965.1"/>
    <property type="molecule type" value="Genomic_DNA"/>
</dbReference>
<evidence type="ECO:0000313" key="5">
    <source>
        <dbReference type="Proteomes" id="UP000565724"/>
    </source>
</evidence>
<gene>
    <name evidence="4" type="ORF">HP550_17070</name>
</gene>
<comment type="caution">
    <text evidence="4">The sequence shown here is derived from an EMBL/GenBank/DDBJ whole genome shotgun (WGS) entry which is preliminary data.</text>
</comment>
<dbReference type="PROSITE" id="PS51257">
    <property type="entry name" value="PROKAR_LIPOPROTEIN"/>
    <property type="match status" value="1"/>
</dbReference>
<keyword evidence="2" id="KW-0732">Signal</keyword>
<name>A0A7Y6A3J8_9CELL</name>
<evidence type="ECO:0000256" key="1">
    <source>
        <dbReference type="SAM" id="Coils"/>
    </source>
</evidence>
<feature type="coiled-coil region" evidence="1">
    <location>
        <begin position="249"/>
        <end position="276"/>
    </location>
</feature>
<dbReference type="SMART" id="SM00318">
    <property type="entry name" value="SNc"/>
    <property type="match status" value="1"/>
</dbReference>
<dbReference type="InterPro" id="IPR016071">
    <property type="entry name" value="Staphylococal_nuclease_OB-fold"/>
</dbReference>
<feature type="domain" description="TNase-like" evidence="3">
    <location>
        <begin position="35"/>
        <end position="152"/>
    </location>
</feature>
<dbReference type="Gene3D" id="2.40.50.90">
    <property type="match status" value="1"/>
</dbReference>
<reference evidence="4 5" key="1">
    <citation type="submission" date="2020-05" db="EMBL/GenBank/DDBJ databases">
        <title>Genome Sequencing of Type Strains.</title>
        <authorList>
            <person name="Lemaire J.F."/>
            <person name="Inderbitzin P."/>
            <person name="Gregorio O.A."/>
            <person name="Collins S.B."/>
            <person name="Wespe N."/>
            <person name="Knight-Connoni V."/>
        </authorList>
    </citation>
    <scope>NUCLEOTIDE SEQUENCE [LARGE SCALE GENOMIC DNA]</scope>
    <source>
        <strain evidence="4 5">ATCC 25174</strain>
    </source>
</reference>